<evidence type="ECO:0000313" key="1">
    <source>
        <dbReference type="EMBL" id="KEZ14399.1"/>
    </source>
</evidence>
<dbReference type="Pfam" id="PF22284">
    <property type="entry name" value="DUF6961"/>
    <property type="match status" value="1"/>
</dbReference>
<dbReference type="Proteomes" id="UP000028534">
    <property type="component" value="Unassembled WGS sequence"/>
</dbReference>
<reference evidence="1 2" key="1">
    <citation type="submission" date="2014-03" db="EMBL/GenBank/DDBJ databases">
        <title>Genome sequence of Sphingobium yanoikuyae B1.</title>
        <authorList>
            <person name="Gan H.M."/>
            <person name="Gan H.Y."/>
            <person name="Savka M.A."/>
        </authorList>
    </citation>
    <scope>NUCLEOTIDE SEQUENCE [LARGE SCALE GENOMIC DNA]</scope>
    <source>
        <strain evidence="1 2">B1</strain>
    </source>
</reference>
<gene>
    <name evidence="1" type="ORF">CP98_04872</name>
</gene>
<dbReference type="InterPro" id="IPR054234">
    <property type="entry name" value="DUF6961"/>
</dbReference>
<dbReference type="PATRIC" id="fig|13690.10.peg.5030"/>
<evidence type="ECO:0000313" key="2">
    <source>
        <dbReference type="Proteomes" id="UP000028534"/>
    </source>
</evidence>
<sequence length="62" mass="6653">MTREMERWAEALAVDRQYGAGAAEFIAGRVKDLAIKGDEAGVMRWLAIADCLDVLAAGGTIQ</sequence>
<dbReference type="AlphaFoldDB" id="A0A084E8V7"/>
<dbReference type="EMBL" id="JGVR01000052">
    <property type="protein sequence ID" value="KEZ14399.1"/>
    <property type="molecule type" value="Genomic_DNA"/>
</dbReference>
<name>A0A084E8V7_SPHYA</name>
<proteinExistence type="predicted"/>
<organism evidence="1 2">
    <name type="scientific">Sphingobium yanoikuyae</name>
    <name type="common">Sphingomonas yanoikuyae</name>
    <dbReference type="NCBI Taxonomy" id="13690"/>
    <lineage>
        <taxon>Bacteria</taxon>
        <taxon>Pseudomonadati</taxon>
        <taxon>Pseudomonadota</taxon>
        <taxon>Alphaproteobacteria</taxon>
        <taxon>Sphingomonadales</taxon>
        <taxon>Sphingomonadaceae</taxon>
        <taxon>Sphingobium</taxon>
    </lineage>
</organism>
<protein>
    <submittedName>
        <fullName evidence="1">Uncharacterized protein</fullName>
    </submittedName>
</protein>
<accession>A0A084E8V7</accession>
<comment type="caution">
    <text evidence="1">The sequence shown here is derived from an EMBL/GenBank/DDBJ whole genome shotgun (WGS) entry which is preliminary data.</text>
</comment>